<comment type="caution">
    <text evidence="1">The sequence shown here is derived from an EMBL/GenBank/DDBJ whole genome shotgun (WGS) entry which is preliminary data.</text>
</comment>
<organism evidence="1 2">
    <name type="scientific">Saccharothrix variisporea</name>
    <dbReference type="NCBI Taxonomy" id="543527"/>
    <lineage>
        <taxon>Bacteria</taxon>
        <taxon>Bacillati</taxon>
        <taxon>Actinomycetota</taxon>
        <taxon>Actinomycetes</taxon>
        <taxon>Pseudonocardiales</taxon>
        <taxon>Pseudonocardiaceae</taxon>
        <taxon>Saccharothrix</taxon>
    </lineage>
</organism>
<dbReference type="AlphaFoldDB" id="A0A495X9Z9"/>
<gene>
    <name evidence="1" type="ORF">DFJ66_4097</name>
</gene>
<evidence type="ECO:0008006" key="3">
    <source>
        <dbReference type="Google" id="ProtNLM"/>
    </source>
</evidence>
<dbReference type="InterPro" id="IPR018988">
    <property type="entry name" value="DUF2000"/>
</dbReference>
<proteinExistence type="predicted"/>
<dbReference type="Gene3D" id="3.40.1490.10">
    <property type="entry name" value="Bit1"/>
    <property type="match status" value="1"/>
</dbReference>
<dbReference type="InterPro" id="IPR017021">
    <property type="entry name" value="UCP033763"/>
</dbReference>
<name>A0A495X9Z9_9PSEU</name>
<evidence type="ECO:0000313" key="2">
    <source>
        <dbReference type="Proteomes" id="UP000272729"/>
    </source>
</evidence>
<dbReference type="RefSeq" id="WP_211351237.1">
    <property type="nucleotide sequence ID" value="NZ_JBIUBA010000012.1"/>
</dbReference>
<dbReference type="Proteomes" id="UP000272729">
    <property type="component" value="Unassembled WGS sequence"/>
</dbReference>
<dbReference type="SUPFAM" id="SSF102462">
    <property type="entry name" value="Peptidyl-tRNA hydrolase II"/>
    <property type="match status" value="1"/>
</dbReference>
<protein>
    <recommendedName>
        <fullName evidence="3">DUF2000 domain-containing protein</fullName>
    </recommendedName>
</protein>
<reference evidence="1 2" key="1">
    <citation type="submission" date="2018-10" db="EMBL/GenBank/DDBJ databases">
        <title>Sequencing the genomes of 1000 actinobacteria strains.</title>
        <authorList>
            <person name="Klenk H.-P."/>
        </authorList>
    </citation>
    <scope>NUCLEOTIDE SEQUENCE [LARGE SCALE GENOMIC DNA]</scope>
    <source>
        <strain evidence="1 2">DSM 43911</strain>
    </source>
</reference>
<dbReference type="EMBL" id="RBXR01000001">
    <property type="protein sequence ID" value="RKT70822.1"/>
    <property type="molecule type" value="Genomic_DNA"/>
</dbReference>
<accession>A0A495X9Z9</accession>
<dbReference type="InterPro" id="IPR023476">
    <property type="entry name" value="Pep_tRNA_hydro_II_dom_sf"/>
</dbReference>
<sequence>MLPTRIVLVLRADLPPNLAANAAVVLGLSLGARLPDALGDDGKDADGTTHLGITGHPVPVLTADAATIKRLHAAEGVTAIGFTEVARRARAYDAYLEDLARSHAPEFVAVALHGPRDVVTKLTRKLPLMS</sequence>
<keyword evidence="2" id="KW-1185">Reference proteome</keyword>
<dbReference type="PIRSF" id="PIRSF033736">
    <property type="entry name" value="UCP033763"/>
    <property type="match status" value="1"/>
</dbReference>
<evidence type="ECO:0000313" key="1">
    <source>
        <dbReference type="EMBL" id="RKT70822.1"/>
    </source>
</evidence>
<dbReference type="Pfam" id="PF09391">
    <property type="entry name" value="DUF2000"/>
    <property type="match status" value="1"/>
</dbReference>